<keyword evidence="11 12" id="KW-0660">Purine salvage</keyword>
<evidence type="ECO:0000256" key="12">
    <source>
        <dbReference type="HAMAP-Rule" id="MF_00004"/>
    </source>
</evidence>
<dbReference type="GO" id="GO:0006168">
    <property type="term" value="P:adenine salvage"/>
    <property type="evidence" value="ECO:0007669"/>
    <property type="project" value="InterPro"/>
</dbReference>
<evidence type="ECO:0000256" key="11">
    <source>
        <dbReference type="ARBA" id="ARBA00022726"/>
    </source>
</evidence>
<gene>
    <name evidence="12" type="primary">apt</name>
    <name evidence="14" type="ORF">JJ833_02615</name>
</gene>
<keyword evidence="8 12" id="KW-0963">Cytoplasm</keyword>
<evidence type="ECO:0000256" key="5">
    <source>
        <dbReference type="ARBA" id="ARBA00008391"/>
    </source>
</evidence>
<dbReference type="GO" id="GO:0002055">
    <property type="term" value="F:adenine binding"/>
    <property type="evidence" value="ECO:0007669"/>
    <property type="project" value="TreeGrafter"/>
</dbReference>
<accession>A0A9D9BVR6</accession>
<feature type="domain" description="Phosphoribosyltransferase" evidence="13">
    <location>
        <begin position="36"/>
        <end position="162"/>
    </location>
</feature>
<dbReference type="PANTHER" id="PTHR32315:SF3">
    <property type="entry name" value="ADENINE PHOSPHORIBOSYLTRANSFERASE"/>
    <property type="match status" value="1"/>
</dbReference>
<evidence type="ECO:0000256" key="1">
    <source>
        <dbReference type="ARBA" id="ARBA00000868"/>
    </source>
</evidence>
<dbReference type="EC" id="2.4.2.7" evidence="7 12"/>
<protein>
    <recommendedName>
        <fullName evidence="7 12">Adenine phosphoribosyltransferase</fullName>
        <shortName evidence="12">APRT</shortName>
        <ecNumber evidence="7 12">2.4.2.7</ecNumber>
    </recommendedName>
</protein>
<dbReference type="GO" id="GO:0006166">
    <property type="term" value="P:purine ribonucleoside salvage"/>
    <property type="evidence" value="ECO:0007669"/>
    <property type="project" value="UniProtKB-KW"/>
</dbReference>
<dbReference type="NCBIfam" id="NF002636">
    <property type="entry name" value="PRK02304.1-5"/>
    <property type="match status" value="1"/>
</dbReference>
<evidence type="ECO:0000313" key="14">
    <source>
        <dbReference type="EMBL" id="MBO6987736.1"/>
    </source>
</evidence>
<dbReference type="EMBL" id="JAEPLE010000001">
    <property type="protein sequence ID" value="MBO6987736.1"/>
    <property type="molecule type" value="Genomic_DNA"/>
</dbReference>
<evidence type="ECO:0000256" key="8">
    <source>
        <dbReference type="ARBA" id="ARBA00022490"/>
    </source>
</evidence>
<dbReference type="CDD" id="cd06223">
    <property type="entry name" value="PRTases_typeI"/>
    <property type="match status" value="1"/>
</dbReference>
<sequence>MKKLEDLILTYKNFPKKGIDFKDVLEILQYPDIYQDLILKMSTNKFLKNAEAIISIDARGFIFGSAVALESSKPMIVARKPGKLPGHIFTREYDLEYGKNSLSIQSNAIKKFNSFVIVDDLLATGGTVNCVSKLLQDQKKEILGLITVIELKKLKGRSKFDFPVQSIISI</sequence>
<dbReference type="InterPro" id="IPR029057">
    <property type="entry name" value="PRTase-like"/>
</dbReference>
<evidence type="ECO:0000256" key="6">
    <source>
        <dbReference type="ARBA" id="ARBA00011738"/>
    </source>
</evidence>
<dbReference type="GO" id="GO:0003999">
    <property type="term" value="F:adenine phosphoribosyltransferase activity"/>
    <property type="evidence" value="ECO:0007669"/>
    <property type="project" value="UniProtKB-UniRule"/>
</dbReference>
<name>A0A9D9BVR6_PROMR</name>
<dbReference type="GO" id="GO:0005737">
    <property type="term" value="C:cytoplasm"/>
    <property type="evidence" value="ECO:0007669"/>
    <property type="project" value="UniProtKB-SubCell"/>
</dbReference>
<reference evidence="14" key="1">
    <citation type="journal article" date="2021" name="Front. Mar. Sci.">
        <title>Genomes of Diverse Isolates of Prochlorococcus High-Light-Adapted Clade II in the Western Pacific Ocean.</title>
        <authorList>
            <person name="Yan W."/>
            <person name="Feng X."/>
            <person name="Zhang W."/>
            <person name="Nawaz M.Z."/>
            <person name="Luo T."/>
            <person name="Zhang R."/>
            <person name="Jiao N."/>
        </authorList>
    </citation>
    <scope>NUCLEOTIDE SEQUENCE</scope>
    <source>
        <strain evidence="14">XMU1424</strain>
    </source>
</reference>
<proteinExistence type="inferred from homology"/>
<comment type="catalytic activity">
    <reaction evidence="1 12">
        <text>AMP + diphosphate = 5-phospho-alpha-D-ribose 1-diphosphate + adenine</text>
        <dbReference type="Rhea" id="RHEA:16609"/>
        <dbReference type="ChEBI" id="CHEBI:16708"/>
        <dbReference type="ChEBI" id="CHEBI:33019"/>
        <dbReference type="ChEBI" id="CHEBI:58017"/>
        <dbReference type="ChEBI" id="CHEBI:456215"/>
        <dbReference type="EC" id="2.4.2.7"/>
    </reaction>
</comment>
<dbReference type="HAMAP" id="MF_00004">
    <property type="entry name" value="Aden_phosphoribosyltr"/>
    <property type="match status" value="1"/>
</dbReference>
<dbReference type="SUPFAM" id="SSF53271">
    <property type="entry name" value="PRTase-like"/>
    <property type="match status" value="1"/>
</dbReference>
<dbReference type="GO" id="GO:0044209">
    <property type="term" value="P:AMP salvage"/>
    <property type="evidence" value="ECO:0007669"/>
    <property type="project" value="UniProtKB-UniRule"/>
</dbReference>
<comment type="subcellular location">
    <subcellularLocation>
        <location evidence="3 12">Cytoplasm</location>
    </subcellularLocation>
</comment>
<dbReference type="AlphaFoldDB" id="A0A9D9BVR6"/>
<comment type="subunit">
    <text evidence="6 12">Homodimer.</text>
</comment>
<organism evidence="14">
    <name type="scientific">Prochlorococcus marinus XMU1424</name>
    <dbReference type="NCBI Taxonomy" id="2774497"/>
    <lineage>
        <taxon>Bacteria</taxon>
        <taxon>Bacillati</taxon>
        <taxon>Cyanobacteriota</taxon>
        <taxon>Cyanophyceae</taxon>
        <taxon>Synechococcales</taxon>
        <taxon>Prochlorococcaceae</taxon>
        <taxon>Prochlorococcus</taxon>
    </lineage>
</organism>
<evidence type="ECO:0000256" key="7">
    <source>
        <dbReference type="ARBA" id="ARBA00011893"/>
    </source>
</evidence>
<comment type="function">
    <text evidence="2 12">Catalyzes a salvage reaction resulting in the formation of AMP, that is energically less costly than de novo synthesis.</text>
</comment>
<dbReference type="InterPro" id="IPR050054">
    <property type="entry name" value="UPRTase/APRTase"/>
</dbReference>
<dbReference type="InterPro" id="IPR005764">
    <property type="entry name" value="Ade_phspho_trans"/>
</dbReference>
<dbReference type="InterPro" id="IPR000836">
    <property type="entry name" value="PRTase_dom"/>
</dbReference>
<evidence type="ECO:0000256" key="2">
    <source>
        <dbReference type="ARBA" id="ARBA00003968"/>
    </source>
</evidence>
<dbReference type="PANTHER" id="PTHR32315">
    <property type="entry name" value="ADENINE PHOSPHORIBOSYLTRANSFERASE"/>
    <property type="match status" value="1"/>
</dbReference>
<comment type="similarity">
    <text evidence="5 12">Belongs to the purine/pyrimidine phosphoribosyltransferase family.</text>
</comment>
<keyword evidence="10 12" id="KW-0808">Transferase</keyword>
<dbReference type="Gene3D" id="3.40.50.2020">
    <property type="match status" value="1"/>
</dbReference>
<keyword evidence="9 12" id="KW-0328">Glycosyltransferase</keyword>
<comment type="caution">
    <text evidence="14">The sequence shown here is derived from an EMBL/GenBank/DDBJ whole genome shotgun (WGS) entry which is preliminary data.</text>
</comment>
<evidence type="ECO:0000256" key="10">
    <source>
        <dbReference type="ARBA" id="ARBA00022679"/>
    </source>
</evidence>
<comment type="pathway">
    <text evidence="4 12">Purine metabolism; AMP biosynthesis via salvage pathway; AMP from adenine: step 1/1.</text>
</comment>
<evidence type="ECO:0000259" key="13">
    <source>
        <dbReference type="Pfam" id="PF00156"/>
    </source>
</evidence>
<evidence type="ECO:0000256" key="4">
    <source>
        <dbReference type="ARBA" id="ARBA00004659"/>
    </source>
</evidence>
<evidence type="ECO:0000256" key="9">
    <source>
        <dbReference type="ARBA" id="ARBA00022676"/>
    </source>
</evidence>
<dbReference type="Pfam" id="PF00156">
    <property type="entry name" value="Pribosyltran"/>
    <property type="match status" value="1"/>
</dbReference>
<dbReference type="GO" id="GO:0016208">
    <property type="term" value="F:AMP binding"/>
    <property type="evidence" value="ECO:0007669"/>
    <property type="project" value="TreeGrafter"/>
</dbReference>
<evidence type="ECO:0000256" key="3">
    <source>
        <dbReference type="ARBA" id="ARBA00004496"/>
    </source>
</evidence>
<dbReference type="FunFam" id="3.40.50.2020:FF:000004">
    <property type="entry name" value="Adenine phosphoribosyltransferase"/>
    <property type="match status" value="1"/>
</dbReference>